<sequence length="131" mass="14710">MEGGGVDAGRQWGPGILTLPVHRGAFLIFLTIQLFINVIGHLGFELYPRGFLRSPVGRWFNTTTHHHQHHQRMKWNFGLYFNVWDRLLGTNHPQYESTFEALTTPASPESSVEEPTESTPALAGGLSSRPN</sequence>
<keyword evidence="2 6" id="KW-0812">Transmembrane</keyword>
<dbReference type="GO" id="GO:0005506">
    <property type="term" value="F:iron ion binding"/>
    <property type="evidence" value="ECO:0007669"/>
    <property type="project" value="InterPro"/>
</dbReference>
<protein>
    <submittedName>
        <fullName evidence="8">Fatty acid hydroxylase</fullName>
    </submittedName>
</protein>
<reference evidence="8" key="1">
    <citation type="journal article" date="2018" name="J. Ind. Microbiol. Biotechnol.">
        <title>Genome mining reveals uncommon alkylpyrones as type III PKS products from myxobacteria.</title>
        <authorList>
            <person name="Hug J.J."/>
            <person name="Panter F."/>
            <person name="Krug D."/>
            <person name="Muller R."/>
        </authorList>
    </citation>
    <scope>NUCLEOTIDE SEQUENCE</scope>
    <source>
        <strain evidence="8">MCy7152</strain>
    </source>
</reference>
<dbReference type="GO" id="GO:0008610">
    <property type="term" value="P:lipid biosynthetic process"/>
    <property type="evidence" value="ECO:0007669"/>
    <property type="project" value="InterPro"/>
</dbReference>
<feature type="domain" description="Fatty acid hydroxylase" evidence="7">
    <location>
        <begin position="18"/>
        <end position="90"/>
    </location>
</feature>
<keyword evidence="3 6" id="KW-1133">Transmembrane helix</keyword>
<evidence type="ECO:0000256" key="3">
    <source>
        <dbReference type="ARBA" id="ARBA00022989"/>
    </source>
</evidence>
<name>A0A3Q8I9X3_9BACT</name>
<comment type="subcellular location">
    <subcellularLocation>
        <location evidence="1">Membrane</location>
    </subcellularLocation>
</comment>
<dbReference type="EMBL" id="MH908906">
    <property type="protein sequence ID" value="AYM53610.1"/>
    <property type="molecule type" value="Genomic_DNA"/>
</dbReference>
<evidence type="ECO:0000259" key="7">
    <source>
        <dbReference type="Pfam" id="PF04116"/>
    </source>
</evidence>
<proteinExistence type="predicted"/>
<evidence type="ECO:0000256" key="1">
    <source>
        <dbReference type="ARBA" id="ARBA00004370"/>
    </source>
</evidence>
<accession>A0A3Q8I9X3</accession>
<dbReference type="InterPro" id="IPR006694">
    <property type="entry name" value="Fatty_acid_hydroxylase"/>
</dbReference>
<keyword evidence="4 6" id="KW-0472">Membrane</keyword>
<dbReference type="InterPro" id="IPR050307">
    <property type="entry name" value="Sterol_Desaturase_Related"/>
</dbReference>
<evidence type="ECO:0000256" key="2">
    <source>
        <dbReference type="ARBA" id="ARBA00022692"/>
    </source>
</evidence>
<evidence type="ECO:0000256" key="6">
    <source>
        <dbReference type="SAM" id="Phobius"/>
    </source>
</evidence>
<evidence type="ECO:0000256" key="5">
    <source>
        <dbReference type="SAM" id="MobiDB-lite"/>
    </source>
</evidence>
<dbReference type="GO" id="GO:0016020">
    <property type="term" value="C:membrane"/>
    <property type="evidence" value="ECO:0007669"/>
    <property type="project" value="UniProtKB-SubCell"/>
</dbReference>
<dbReference type="Pfam" id="PF04116">
    <property type="entry name" value="FA_hydroxylase"/>
    <property type="match status" value="1"/>
</dbReference>
<dbReference type="PANTHER" id="PTHR11863">
    <property type="entry name" value="STEROL DESATURASE"/>
    <property type="match status" value="1"/>
</dbReference>
<feature type="transmembrane region" description="Helical" evidence="6">
    <location>
        <begin position="24"/>
        <end position="44"/>
    </location>
</feature>
<dbReference type="GO" id="GO:0016491">
    <property type="term" value="F:oxidoreductase activity"/>
    <property type="evidence" value="ECO:0007669"/>
    <property type="project" value="InterPro"/>
</dbReference>
<organism evidence="8">
    <name type="scientific">Cystobacter velatus</name>
    <dbReference type="NCBI Taxonomy" id="394094"/>
    <lineage>
        <taxon>Bacteria</taxon>
        <taxon>Pseudomonadati</taxon>
        <taxon>Myxococcota</taxon>
        <taxon>Myxococcia</taxon>
        <taxon>Myxococcales</taxon>
        <taxon>Cystobacterineae</taxon>
        <taxon>Archangiaceae</taxon>
        <taxon>Cystobacter</taxon>
    </lineage>
</organism>
<dbReference type="AlphaFoldDB" id="A0A3Q8I9X3"/>
<evidence type="ECO:0000313" key="8">
    <source>
        <dbReference type="EMBL" id="AYM53610.1"/>
    </source>
</evidence>
<evidence type="ECO:0000256" key="4">
    <source>
        <dbReference type="ARBA" id="ARBA00023136"/>
    </source>
</evidence>
<feature type="region of interest" description="Disordered" evidence="5">
    <location>
        <begin position="101"/>
        <end position="131"/>
    </location>
</feature>